<reference evidence="2 3" key="1">
    <citation type="submission" date="2019-09" db="EMBL/GenBank/DDBJ databases">
        <authorList>
            <person name="Pidcock S.E."/>
            <person name="Huws S.A."/>
        </authorList>
    </citation>
    <scope>NUCLEOTIDE SEQUENCE [LARGE SCALE GENOMIC DNA]</scope>
    <source>
        <strain evidence="2 3">MZ8</strain>
    </source>
</reference>
<dbReference type="AlphaFoldDB" id="A0A6M0LH34"/>
<evidence type="ECO:0008006" key="4">
    <source>
        <dbReference type="Google" id="ProtNLM"/>
    </source>
</evidence>
<dbReference type="SUPFAM" id="SSF53448">
    <property type="entry name" value="Nucleotide-diphospho-sugar transferases"/>
    <property type="match status" value="1"/>
</dbReference>
<gene>
    <name evidence="2" type="ORF">F0Q01_08235</name>
</gene>
<accession>A0A6M0LH34</accession>
<protein>
    <recommendedName>
        <fullName evidence="4">Glycosyl transferase</fullName>
    </recommendedName>
</protein>
<comment type="caution">
    <text evidence="2">The sequence shown here is derived from an EMBL/GenBank/DDBJ whole genome shotgun (WGS) entry which is preliminary data.</text>
</comment>
<dbReference type="GO" id="GO:0016020">
    <property type="term" value="C:membrane"/>
    <property type="evidence" value="ECO:0007669"/>
    <property type="project" value="GOC"/>
</dbReference>
<organism evidence="2 3">
    <name type="scientific">Pseudobutyrivibrio xylanivorans</name>
    <dbReference type="NCBI Taxonomy" id="185007"/>
    <lineage>
        <taxon>Bacteria</taxon>
        <taxon>Bacillati</taxon>
        <taxon>Bacillota</taxon>
        <taxon>Clostridia</taxon>
        <taxon>Lachnospirales</taxon>
        <taxon>Lachnospiraceae</taxon>
        <taxon>Pseudobutyrivibrio</taxon>
    </lineage>
</organism>
<proteinExistence type="predicted"/>
<dbReference type="InterPro" id="IPR051706">
    <property type="entry name" value="Glycosyltransferase_domain"/>
</dbReference>
<dbReference type="GO" id="GO:0000030">
    <property type="term" value="F:mannosyltransferase activity"/>
    <property type="evidence" value="ECO:0007669"/>
    <property type="project" value="TreeGrafter"/>
</dbReference>
<dbReference type="InterPro" id="IPR029044">
    <property type="entry name" value="Nucleotide-diphossugar_trans"/>
</dbReference>
<name>A0A6M0LH34_PSEXY</name>
<dbReference type="PANTHER" id="PTHR32385:SF15">
    <property type="entry name" value="INOSITOL PHOSPHOCERAMIDE MANNOSYLTRANSFERASE 1"/>
    <property type="match status" value="1"/>
</dbReference>
<dbReference type="Proteomes" id="UP000473091">
    <property type="component" value="Unassembled WGS sequence"/>
</dbReference>
<dbReference type="GO" id="GO:0051999">
    <property type="term" value="P:mannosyl-inositol phosphorylceramide biosynthetic process"/>
    <property type="evidence" value="ECO:0007669"/>
    <property type="project" value="TreeGrafter"/>
</dbReference>
<dbReference type="Gene3D" id="3.90.550.20">
    <property type="match status" value="1"/>
</dbReference>
<dbReference type="Pfam" id="PF04488">
    <property type="entry name" value="Gly_transf_sug"/>
    <property type="match status" value="1"/>
</dbReference>
<dbReference type="EMBL" id="VTVE01000002">
    <property type="protein sequence ID" value="NEX01868.1"/>
    <property type="molecule type" value="Genomic_DNA"/>
</dbReference>
<evidence type="ECO:0000313" key="2">
    <source>
        <dbReference type="EMBL" id="NEX01868.1"/>
    </source>
</evidence>
<dbReference type="PANTHER" id="PTHR32385">
    <property type="entry name" value="MANNOSYL PHOSPHORYLINOSITOL CERAMIDE SYNTHASE"/>
    <property type="match status" value="1"/>
</dbReference>
<sequence>MCSKLEDILESPKIIQSIKYIIDENKDRQEEKILLGNNSVEIISLDKAKKIIGNGRYLIIINNLKYEEILEILDRIPSLREVDIYSLELLGAIKQEEIDYNKYVPTNIRRTSEALIPKIIHYCWFGNGSKSDLNKMCIDSWKKCCPDYEIIEWNESNYDVSKNNYMYQAYKREKWGFVPDYARLDIVYNNGGIYLDTDVEIIDSLDDLLYQEAYCAFEHNDHIALGLGFGARKGNSFIKEWLDDYEDKLFIKEDGNLNLTASPVYQTEVLKKHGLVLNGEYQFIDGLTIYPGIMINGMCSKTRRVKTRNFTKSIHHYEASWEDSIFREHNKRISGDMNRSM</sequence>
<evidence type="ECO:0000313" key="3">
    <source>
        <dbReference type="Proteomes" id="UP000473091"/>
    </source>
</evidence>
<keyword evidence="1" id="KW-0808">Transferase</keyword>
<evidence type="ECO:0000256" key="1">
    <source>
        <dbReference type="ARBA" id="ARBA00022679"/>
    </source>
</evidence>
<reference evidence="2 3" key="2">
    <citation type="submission" date="2020-03" db="EMBL/GenBank/DDBJ databases">
        <title>Investigating the evolutionary divergence of the Butyrivibrio group.</title>
        <authorList>
            <person name="Skvortsov T."/>
            <person name="Santos F.G."/>
            <person name="Ting K.S."/>
            <person name="Creevey C.J."/>
        </authorList>
    </citation>
    <scope>NUCLEOTIDE SEQUENCE [LARGE SCALE GENOMIC DNA]</scope>
    <source>
        <strain evidence="2 3">MZ8</strain>
    </source>
</reference>
<dbReference type="InterPro" id="IPR007577">
    <property type="entry name" value="GlycoTrfase_DXD_sugar-bd_CS"/>
</dbReference>